<keyword evidence="3" id="KW-1185">Reference proteome</keyword>
<dbReference type="OrthoDB" id="2576233at2759"/>
<evidence type="ECO:0000313" key="3">
    <source>
        <dbReference type="Proteomes" id="UP000290288"/>
    </source>
</evidence>
<feature type="compositionally biased region" description="Polar residues" evidence="1">
    <location>
        <begin position="57"/>
        <end position="68"/>
    </location>
</feature>
<reference evidence="2 3" key="1">
    <citation type="submission" date="2019-01" db="EMBL/GenBank/DDBJ databases">
        <title>Draft genome sequence of Psathyrella aberdarensis IHI B618.</title>
        <authorList>
            <person name="Buettner E."/>
            <person name="Kellner H."/>
        </authorList>
    </citation>
    <scope>NUCLEOTIDE SEQUENCE [LARGE SCALE GENOMIC DNA]</scope>
    <source>
        <strain evidence="2 3">IHI B618</strain>
    </source>
</reference>
<dbReference type="Pfam" id="PF18759">
    <property type="entry name" value="Plavaka"/>
    <property type="match status" value="1"/>
</dbReference>
<dbReference type="EMBL" id="SDEE01000079">
    <property type="protein sequence ID" value="RXW22226.1"/>
    <property type="molecule type" value="Genomic_DNA"/>
</dbReference>
<name>A0A4Q2DRK8_9AGAR</name>
<protein>
    <submittedName>
        <fullName evidence="2">Uncharacterized protein</fullName>
    </submittedName>
</protein>
<sequence>MNDTGMAAENEKQPNLTVHVDESDSENEELENEADNAEVESSLELDRPGAPVDAETTEPQINIANQPDDTLPIHTMPEPAHTAQSFAPSPTATSNPGYANPHVVAFEGLAGCPVSSQSTSNNVYQSKLPTTSIYHPFSSQLEWEIARWAKLHGHISASAVTELLSIKGVTERLGLKFKNSNELNKIIDDQLPSMRPAFQQVPFELDGEVFELYLRDIVACVEALFGDPEFALYLKYAPEQHFIDESCSIRLYHDMHTGEWWWATQQDLDAVKPGGTIIPIILSSDKTQLTLFRNKSAYPLYMTIGNIPKEIRRRPSCQAYVLLGYLPTSRLLHINNQAARRRCLLNIYHSCMSKILAPLKEIGLEGRNMANGDGIIRRAHLLYALFIGDYPEQVQATCVITGDCVACPTPHSSLGNYNRIEAADSWRPLNDLLDAIDAIDEDPVGFQQLAKELRVKPVDEPFWKDLPFAHIYRSITPDVLHQLYQGLVKHVVGWITEACGAAEIDARCRRLPPNHNTHTFLKGITSLSRVSGKEHAAMCQILLGLLTDIRLPNGVSNIPLQRAVRALLDFVYLAQYPVHTTQTLRLMEDALEAFHHNKHIFVTLGIREHFNIPKLHFASHYARCIKLFGTTDNFNTEYTERLHIDLAKDAYRATNHKDEFSQMVRWLERKEKMSRHAQHIEWRLTSKSHSPSTDKPSSSVTIWTAPSLDQRRFLKMTSIRSNPPPDTVQSTSSLPYIALPLCVTIRTSPLGSS</sequence>
<organism evidence="2 3">
    <name type="scientific">Candolleomyces aberdarensis</name>
    <dbReference type="NCBI Taxonomy" id="2316362"/>
    <lineage>
        <taxon>Eukaryota</taxon>
        <taxon>Fungi</taxon>
        <taxon>Dikarya</taxon>
        <taxon>Basidiomycota</taxon>
        <taxon>Agaricomycotina</taxon>
        <taxon>Agaricomycetes</taxon>
        <taxon>Agaricomycetidae</taxon>
        <taxon>Agaricales</taxon>
        <taxon>Agaricineae</taxon>
        <taxon>Psathyrellaceae</taxon>
        <taxon>Candolleomyces</taxon>
    </lineage>
</organism>
<evidence type="ECO:0000313" key="2">
    <source>
        <dbReference type="EMBL" id="RXW22226.1"/>
    </source>
</evidence>
<feature type="compositionally biased region" description="Polar residues" evidence="1">
    <location>
        <begin position="82"/>
        <end position="95"/>
    </location>
</feature>
<feature type="compositionally biased region" description="Acidic residues" evidence="1">
    <location>
        <begin position="23"/>
        <end position="43"/>
    </location>
</feature>
<dbReference type="Proteomes" id="UP000290288">
    <property type="component" value="Unassembled WGS sequence"/>
</dbReference>
<gene>
    <name evidence="2" type="ORF">EST38_g3624</name>
</gene>
<evidence type="ECO:0000256" key="1">
    <source>
        <dbReference type="SAM" id="MobiDB-lite"/>
    </source>
</evidence>
<dbReference type="AlphaFoldDB" id="A0A4Q2DRK8"/>
<feature type="region of interest" description="Disordered" evidence="1">
    <location>
        <begin position="1"/>
        <end position="95"/>
    </location>
</feature>
<proteinExistence type="predicted"/>
<accession>A0A4Q2DRK8</accession>
<dbReference type="STRING" id="2316362.A0A4Q2DRK8"/>
<dbReference type="InterPro" id="IPR041078">
    <property type="entry name" value="Plavaka"/>
</dbReference>
<comment type="caution">
    <text evidence="2">The sequence shown here is derived from an EMBL/GenBank/DDBJ whole genome shotgun (WGS) entry which is preliminary data.</text>
</comment>